<organism evidence="1 2">
    <name type="scientific">Pistacia atlantica</name>
    <dbReference type="NCBI Taxonomy" id="434234"/>
    <lineage>
        <taxon>Eukaryota</taxon>
        <taxon>Viridiplantae</taxon>
        <taxon>Streptophyta</taxon>
        <taxon>Embryophyta</taxon>
        <taxon>Tracheophyta</taxon>
        <taxon>Spermatophyta</taxon>
        <taxon>Magnoliopsida</taxon>
        <taxon>eudicotyledons</taxon>
        <taxon>Gunneridae</taxon>
        <taxon>Pentapetalae</taxon>
        <taxon>rosids</taxon>
        <taxon>malvids</taxon>
        <taxon>Sapindales</taxon>
        <taxon>Anacardiaceae</taxon>
        <taxon>Pistacia</taxon>
    </lineage>
</organism>
<accession>A0ACC1BW32</accession>
<reference evidence="2" key="1">
    <citation type="journal article" date="2023" name="G3 (Bethesda)">
        <title>Genome assembly and association tests identify interacting loci associated with vigor, precocity, and sex in interspecific pistachio rootstocks.</title>
        <authorList>
            <person name="Palmer W."/>
            <person name="Jacygrad E."/>
            <person name="Sagayaradj S."/>
            <person name="Cavanaugh K."/>
            <person name="Han R."/>
            <person name="Bertier L."/>
            <person name="Beede B."/>
            <person name="Kafkas S."/>
            <person name="Golino D."/>
            <person name="Preece J."/>
            <person name="Michelmore R."/>
        </authorList>
    </citation>
    <scope>NUCLEOTIDE SEQUENCE [LARGE SCALE GENOMIC DNA]</scope>
</reference>
<dbReference type="EMBL" id="CM047899">
    <property type="protein sequence ID" value="KAJ0103150.1"/>
    <property type="molecule type" value="Genomic_DNA"/>
</dbReference>
<comment type="caution">
    <text evidence="1">The sequence shown here is derived from an EMBL/GenBank/DDBJ whole genome shotgun (WGS) entry which is preliminary data.</text>
</comment>
<gene>
    <name evidence="1" type="ORF">Patl1_06755</name>
</gene>
<evidence type="ECO:0000313" key="1">
    <source>
        <dbReference type="EMBL" id="KAJ0103150.1"/>
    </source>
</evidence>
<keyword evidence="2" id="KW-1185">Reference proteome</keyword>
<evidence type="ECO:0000313" key="2">
    <source>
        <dbReference type="Proteomes" id="UP001164250"/>
    </source>
</evidence>
<sequence>MHKLQMTKTLCLLYAPFIFLLHKVNQFINHLLFFFLATTMLVIDVSSVSMCSQQVTVENLEKGILINVLSKKSCQGLLVFVLEAFEELGLNVLEARVSCTDTFSLQAVGGELDEENGESIDAQGVKQALLKAIRNWSRNADQQE</sequence>
<proteinExistence type="predicted"/>
<dbReference type="Proteomes" id="UP001164250">
    <property type="component" value="Chromosome 3"/>
</dbReference>
<protein>
    <submittedName>
        <fullName evidence="1">Uncharacterized protein</fullName>
    </submittedName>
</protein>
<name>A0ACC1BW32_9ROSI</name>